<comment type="function">
    <text evidence="9">Catalyzes the phospholipid dependent N-acylation of the N-terminal cysteine of apolipoprotein, the last step in lipoprotein maturation.</text>
</comment>
<feature type="transmembrane region" description="Helical" evidence="9">
    <location>
        <begin position="68"/>
        <end position="90"/>
    </location>
</feature>
<evidence type="ECO:0000256" key="3">
    <source>
        <dbReference type="ARBA" id="ARBA00022475"/>
    </source>
</evidence>
<dbReference type="RefSeq" id="WP_189573813.1">
    <property type="nucleotide sequence ID" value="NZ_BMXU01000001.1"/>
</dbReference>
<dbReference type="NCBIfam" id="TIGR00546">
    <property type="entry name" value="lnt"/>
    <property type="match status" value="1"/>
</dbReference>
<dbReference type="PANTHER" id="PTHR38686">
    <property type="entry name" value="APOLIPOPROTEIN N-ACYLTRANSFERASE"/>
    <property type="match status" value="1"/>
</dbReference>
<feature type="transmembrane region" description="Helical" evidence="9">
    <location>
        <begin position="213"/>
        <end position="234"/>
    </location>
</feature>
<evidence type="ECO:0000256" key="9">
    <source>
        <dbReference type="HAMAP-Rule" id="MF_01148"/>
    </source>
</evidence>
<dbReference type="HAMAP" id="MF_01148">
    <property type="entry name" value="Lnt"/>
    <property type="match status" value="1"/>
</dbReference>
<evidence type="ECO:0000256" key="6">
    <source>
        <dbReference type="ARBA" id="ARBA00022989"/>
    </source>
</evidence>
<keyword evidence="13" id="KW-1185">Reference proteome</keyword>
<comment type="subcellular location">
    <subcellularLocation>
        <location evidence="1 9">Cell membrane</location>
        <topology evidence="1 9">Multi-pass membrane protein</topology>
    </subcellularLocation>
</comment>
<keyword evidence="5 9" id="KW-0812">Transmembrane</keyword>
<reference evidence="13" key="1">
    <citation type="journal article" date="2019" name="Int. J. Syst. Evol. Microbiol.">
        <title>The Global Catalogue of Microorganisms (GCM) 10K type strain sequencing project: providing services to taxonomists for standard genome sequencing and annotation.</title>
        <authorList>
            <consortium name="The Broad Institute Genomics Platform"/>
            <consortium name="The Broad Institute Genome Sequencing Center for Infectious Disease"/>
            <person name="Wu L."/>
            <person name="Ma J."/>
        </authorList>
    </citation>
    <scope>NUCLEOTIDE SEQUENCE [LARGE SCALE GENOMIC DNA]</scope>
    <source>
        <strain evidence="13">KCTC 22245</strain>
    </source>
</reference>
<keyword evidence="6 9" id="KW-1133">Transmembrane helix</keyword>
<evidence type="ECO:0000256" key="7">
    <source>
        <dbReference type="ARBA" id="ARBA00023136"/>
    </source>
</evidence>
<evidence type="ECO:0000256" key="1">
    <source>
        <dbReference type="ARBA" id="ARBA00004651"/>
    </source>
</evidence>
<protein>
    <recommendedName>
        <fullName evidence="9">Apolipoprotein N-acyltransferase</fullName>
        <shortName evidence="9">ALP N-acyltransferase</shortName>
        <ecNumber evidence="9">2.3.1.269</ecNumber>
    </recommendedName>
</protein>
<evidence type="ECO:0000259" key="11">
    <source>
        <dbReference type="PROSITE" id="PS50263"/>
    </source>
</evidence>
<sequence length="559" mass="59707">MKGIRQALAGLSEISALTGWRRFAVAAGFGGLSALAFAPLRFWPLLAIGLSGLALLLEGSLSQAKPKWSAFVTGLAFGTLYFALSMFWLANAFLVQADAFGWMIPIVLPLFFAFLGLFFAGASVVHVWIRQRVPLDGPAALLPLVIGLAGFEWLRGHILTGLPWNLFAQSVAGSTLLLQPLAAIGPYGYGLVLLILYLSPAAAMLHPAQARRVGLGAGALASVIVGFGAIRLALLPPTLRDDVRTVIVQPNVAQRDKLDAQKRVQALRRSLEMTVRAASEAPSGVTQYAVWPENAYPLLSRIPDFSPILSEQMPPESYLVSGTIRSVEEGYTNGLEVYGPAGAGAPMVATYDKHHLVPFGETLPFYGALKALGLATLSPVGDGGFIPGQGPTRLELGPAPFAPLICYEDIFPGELYPRGERPEWLTVVTNDAWFGDNAGPMQHLDIARMRAVETGLPVARSANTGISALIDAEGRILHSLPLYEPGVITAKLPVARPPTLYSRSGDLIFFATLSFITLMVVRGTLQGRIAKGNLGEPQGSKTRGKEIRSAGEQARTTPD</sequence>
<dbReference type="CDD" id="cd07571">
    <property type="entry name" value="ALP_N-acyl_transferase"/>
    <property type="match status" value="1"/>
</dbReference>
<dbReference type="Proteomes" id="UP001595607">
    <property type="component" value="Unassembled WGS sequence"/>
</dbReference>
<accession>A0ABV7M9B5</accession>
<evidence type="ECO:0000256" key="8">
    <source>
        <dbReference type="ARBA" id="ARBA00023315"/>
    </source>
</evidence>
<feature type="transmembrane region" description="Helical" evidence="9">
    <location>
        <begin position="102"/>
        <end position="129"/>
    </location>
</feature>
<evidence type="ECO:0000313" key="13">
    <source>
        <dbReference type="Proteomes" id="UP001595607"/>
    </source>
</evidence>
<comment type="similarity">
    <text evidence="2 9">Belongs to the CN hydrolase family. Apolipoprotein N-acyltransferase subfamily.</text>
</comment>
<comment type="caution">
    <text evidence="12">The sequence shown here is derived from an EMBL/GenBank/DDBJ whole genome shotgun (WGS) entry which is preliminary data.</text>
</comment>
<proteinExistence type="inferred from homology"/>
<evidence type="ECO:0000313" key="12">
    <source>
        <dbReference type="EMBL" id="MFC3301925.1"/>
    </source>
</evidence>
<evidence type="ECO:0000256" key="2">
    <source>
        <dbReference type="ARBA" id="ARBA00010065"/>
    </source>
</evidence>
<dbReference type="Gene3D" id="3.60.110.10">
    <property type="entry name" value="Carbon-nitrogen hydrolase"/>
    <property type="match status" value="1"/>
</dbReference>
<keyword evidence="3 9" id="KW-1003">Cell membrane</keyword>
<dbReference type="PROSITE" id="PS50263">
    <property type="entry name" value="CN_HYDROLASE"/>
    <property type="match status" value="1"/>
</dbReference>
<feature type="region of interest" description="Disordered" evidence="10">
    <location>
        <begin position="530"/>
        <end position="559"/>
    </location>
</feature>
<name>A0ABV7M9B5_9PROT</name>
<evidence type="ECO:0000256" key="10">
    <source>
        <dbReference type="SAM" id="MobiDB-lite"/>
    </source>
</evidence>
<gene>
    <name evidence="9 12" type="primary">lnt</name>
    <name evidence="12" type="ORF">ACFONP_04195</name>
</gene>
<organism evidence="12 13">
    <name type="scientific">Parvularcula lutaonensis</name>
    <dbReference type="NCBI Taxonomy" id="491923"/>
    <lineage>
        <taxon>Bacteria</taxon>
        <taxon>Pseudomonadati</taxon>
        <taxon>Pseudomonadota</taxon>
        <taxon>Alphaproteobacteria</taxon>
        <taxon>Parvularculales</taxon>
        <taxon>Parvularculaceae</taxon>
        <taxon>Parvularcula</taxon>
    </lineage>
</organism>
<comment type="catalytic activity">
    <reaction evidence="9">
        <text>N-terminal S-1,2-diacyl-sn-glyceryl-L-cysteinyl-[lipoprotein] + a glycerophospholipid = N-acyl-S-1,2-diacyl-sn-glyceryl-L-cysteinyl-[lipoprotein] + a 2-acyl-sn-glycero-3-phospholipid + H(+)</text>
        <dbReference type="Rhea" id="RHEA:48228"/>
        <dbReference type="Rhea" id="RHEA-COMP:14681"/>
        <dbReference type="Rhea" id="RHEA-COMP:14684"/>
        <dbReference type="ChEBI" id="CHEBI:15378"/>
        <dbReference type="ChEBI" id="CHEBI:136912"/>
        <dbReference type="ChEBI" id="CHEBI:140656"/>
        <dbReference type="ChEBI" id="CHEBI:140657"/>
        <dbReference type="ChEBI" id="CHEBI:140660"/>
        <dbReference type="EC" id="2.3.1.269"/>
    </reaction>
</comment>
<dbReference type="EMBL" id="JBHRVA010000002">
    <property type="protein sequence ID" value="MFC3301925.1"/>
    <property type="molecule type" value="Genomic_DNA"/>
</dbReference>
<dbReference type="Pfam" id="PF00795">
    <property type="entry name" value="CN_hydrolase"/>
    <property type="match status" value="1"/>
</dbReference>
<evidence type="ECO:0000256" key="4">
    <source>
        <dbReference type="ARBA" id="ARBA00022679"/>
    </source>
</evidence>
<feature type="transmembrane region" description="Helical" evidence="9">
    <location>
        <begin position="42"/>
        <end position="61"/>
    </location>
</feature>
<dbReference type="InterPro" id="IPR003010">
    <property type="entry name" value="C-N_Hydrolase"/>
</dbReference>
<dbReference type="PANTHER" id="PTHR38686:SF1">
    <property type="entry name" value="APOLIPOPROTEIN N-ACYLTRANSFERASE"/>
    <property type="match status" value="1"/>
</dbReference>
<dbReference type="EC" id="2.3.1.269" evidence="9"/>
<comment type="pathway">
    <text evidence="9">Protein modification; lipoprotein biosynthesis (N-acyl transfer).</text>
</comment>
<evidence type="ECO:0000256" key="5">
    <source>
        <dbReference type="ARBA" id="ARBA00022692"/>
    </source>
</evidence>
<keyword evidence="7 9" id="KW-0472">Membrane</keyword>
<feature type="transmembrane region" description="Helical" evidence="9">
    <location>
        <begin position="187"/>
        <end position="206"/>
    </location>
</feature>
<dbReference type="GO" id="GO:0016746">
    <property type="term" value="F:acyltransferase activity"/>
    <property type="evidence" value="ECO:0007669"/>
    <property type="project" value="UniProtKB-KW"/>
</dbReference>
<dbReference type="Pfam" id="PF20154">
    <property type="entry name" value="LNT_N"/>
    <property type="match status" value="1"/>
</dbReference>
<dbReference type="InterPro" id="IPR045378">
    <property type="entry name" value="LNT_N"/>
</dbReference>
<dbReference type="InterPro" id="IPR036526">
    <property type="entry name" value="C-N_Hydrolase_sf"/>
</dbReference>
<keyword evidence="4 9" id="KW-0808">Transferase</keyword>
<dbReference type="InterPro" id="IPR004563">
    <property type="entry name" value="Apolipo_AcylTrfase"/>
</dbReference>
<feature type="transmembrane region" description="Helical" evidence="9">
    <location>
        <begin position="141"/>
        <end position="167"/>
    </location>
</feature>
<keyword evidence="8 9" id="KW-0012">Acyltransferase</keyword>
<feature type="domain" description="CN hydrolase" evidence="11">
    <location>
        <begin position="248"/>
        <end position="494"/>
    </location>
</feature>
<dbReference type="SUPFAM" id="SSF56317">
    <property type="entry name" value="Carbon-nitrogen hydrolase"/>
    <property type="match status" value="1"/>
</dbReference>